<dbReference type="InterPro" id="IPR002293">
    <property type="entry name" value="AA/rel_permease1"/>
</dbReference>
<keyword evidence="5 6" id="KW-0472">Membrane</keyword>
<dbReference type="Gene3D" id="1.20.1740.10">
    <property type="entry name" value="Amino acid/polyamine transporter I"/>
    <property type="match status" value="1"/>
</dbReference>
<dbReference type="PANTHER" id="PTHR42770:SF7">
    <property type="entry name" value="MEMBRANE PROTEIN"/>
    <property type="match status" value="1"/>
</dbReference>
<dbReference type="Proteomes" id="UP000240569">
    <property type="component" value="Unassembled WGS sequence"/>
</dbReference>
<dbReference type="AlphaFoldDB" id="A0A2R6AE49"/>
<dbReference type="PIRSF" id="PIRSF006060">
    <property type="entry name" value="AA_transporter"/>
    <property type="match status" value="1"/>
</dbReference>
<organism evidence="7 8">
    <name type="scientific">Candidatus Marsarchaeota G1 archaeon BE_D</name>
    <dbReference type="NCBI Taxonomy" id="1978156"/>
    <lineage>
        <taxon>Archaea</taxon>
        <taxon>Candidatus Marsarchaeota</taxon>
        <taxon>Candidatus Marsarchaeota group 1</taxon>
    </lineage>
</organism>
<comment type="caution">
    <text evidence="7">The sequence shown here is derived from an EMBL/GenBank/DDBJ whole genome shotgun (WGS) entry which is preliminary data.</text>
</comment>
<keyword evidence="2" id="KW-1003">Cell membrane</keyword>
<accession>A0A2R6AE49</accession>
<evidence type="ECO:0000256" key="6">
    <source>
        <dbReference type="SAM" id="Phobius"/>
    </source>
</evidence>
<feature type="transmembrane region" description="Helical" evidence="6">
    <location>
        <begin position="52"/>
        <end position="72"/>
    </location>
</feature>
<dbReference type="GO" id="GO:0022857">
    <property type="term" value="F:transmembrane transporter activity"/>
    <property type="evidence" value="ECO:0007669"/>
    <property type="project" value="InterPro"/>
</dbReference>
<evidence type="ECO:0008006" key="9">
    <source>
        <dbReference type="Google" id="ProtNLM"/>
    </source>
</evidence>
<evidence type="ECO:0000313" key="7">
    <source>
        <dbReference type="EMBL" id="PSN84655.1"/>
    </source>
</evidence>
<evidence type="ECO:0000256" key="4">
    <source>
        <dbReference type="ARBA" id="ARBA00022989"/>
    </source>
</evidence>
<evidence type="ECO:0000256" key="2">
    <source>
        <dbReference type="ARBA" id="ARBA00022475"/>
    </source>
</evidence>
<feature type="transmembrane region" description="Helical" evidence="6">
    <location>
        <begin position="23"/>
        <end position="45"/>
    </location>
</feature>
<evidence type="ECO:0000256" key="3">
    <source>
        <dbReference type="ARBA" id="ARBA00022692"/>
    </source>
</evidence>
<reference evidence="7 8" key="1">
    <citation type="submission" date="2017-04" db="EMBL/GenBank/DDBJ databases">
        <title>Novel microbial lineages endemic to geothermal iron-oxide mats fill important gaps in the evolutionary history of Archaea.</title>
        <authorList>
            <person name="Jay Z.J."/>
            <person name="Beam J.P."/>
            <person name="Dlakic M."/>
            <person name="Rusch D.B."/>
            <person name="Kozubal M.A."/>
            <person name="Inskeep W.P."/>
        </authorList>
    </citation>
    <scope>NUCLEOTIDE SEQUENCE [LARGE SCALE GENOMIC DNA]</scope>
    <source>
        <strain evidence="7">BE_D</strain>
    </source>
</reference>
<feature type="transmembrane region" description="Helical" evidence="6">
    <location>
        <begin position="148"/>
        <end position="167"/>
    </location>
</feature>
<evidence type="ECO:0000313" key="8">
    <source>
        <dbReference type="Proteomes" id="UP000240569"/>
    </source>
</evidence>
<protein>
    <recommendedName>
        <fullName evidence="9">Amino acid transporter</fullName>
    </recommendedName>
</protein>
<feature type="transmembrane region" description="Helical" evidence="6">
    <location>
        <begin position="434"/>
        <end position="453"/>
    </location>
</feature>
<evidence type="ECO:0000256" key="1">
    <source>
        <dbReference type="ARBA" id="ARBA00004651"/>
    </source>
</evidence>
<dbReference type="InterPro" id="IPR050367">
    <property type="entry name" value="APC_superfamily"/>
</dbReference>
<feature type="transmembrane region" description="Helical" evidence="6">
    <location>
        <begin position="174"/>
        <end position="197"/>
    </location>
</feature>
<evidence type="ECO:0000256" key="5">
    <source>
        <dbReference type="ARBA" id="ARBA00023136"/>
    </source>
</evidence>
<keyword evidence="3 6" id="KW-0812">Transmembrane</keyword>
<dbReference type="EMBL" id="NEXD01000074">
    <property type="protein sequence ID" value="PSN84655.1"/>
    <property type="molecule type" value="Genomic_DNA"/>
</dbReference>
<proteinExistence type="predicted"/>
<feature type="transmembrane region" description="Helical" evidence="6">
    <location>
        <begin position="92"/>
        <end position="111"/>
    </location>
</feature>
<feature type="transmembrane region" description="Helical" evidence="6">
    <location>
        <begin position="373"/>
        <end position="394"/>
    </location>
</feature>
<feature type="transmembrane region" description="Helical" evidence="6">
    <location>
        <begin position="465"/>
        <end position="482"/>
    </location>
</feature>
<feature type="transmembrane region" description="Helical" evidence="6">
    <location>
        <begin position="224"/>
        <end position="246"/>
    </location>
</feature>
<dbReference type="Pfam" id="PF13520">
    <property type="entry name" value="AA_permease_2"/>
    <property type="match status" value="1"/>
</dbReference>
<name>A0A2R6AE49_9ARCH</name>
<sequence length="504" mass="54542">MGSKVFVREATGLVKKASLLDAVALNVVNMSVGAVFLAFPLYTILLPSVNGLNLFYCSIIACVLSIPQAVVYTMMSLRIPRTGGDYVWVSRTLGPLIGGTLAFAGTAMMMLAFNALDVLYGVMALGSSASLLGVSSLSKLATPGGAPLLQFLIGAFFCVFVIALNVLKPKAGIRLVSVFTIAGVLSLVAAISVLLFYGRQGVIAWVNSLGLSYQTLTSSYTGSAFSLGNTMLFTTFFAIYVYPFLFGAPSIASELKGKSAIKWNIPLSYLFVSILVTLGFFVLYQVAGFRFVQAAMSNPTLVNQYSFNLWTLALGVSKNFIVSLTIAIGVILWNLAPAAFGFISTPRYFFAQAFDRYLPSLFAYVSPKYGSPVFAHLFDLFVTLGVLGIATLYYNSILFIGYSTLSSIVYFAVVGLSAVVFALKKEKGRAKTTLAVCGTLTFSVLVYYTYNLLRYYQIWGGNPFSFAYVATVLTLGALIYFVSKSYHKKRGIDISLAFKEIPPE</sequence>
<feature type="transmembrane region" description="Helical" evidence="6">
    <location>
        <begin position="320"/>
        <end position="343"/>
    </location>
</feature>
<comment type="subcellular location">
    <subcellularLocation>
        <location evidence="1">Cell membrane</location>
        <topology evidence="1">Multi-pass membrane protein</topology>
    </subcellularLocation>
</comment>
<feature type="transmembrane region" description="Helical" evidence="6">
    <location>
        <begin position="267"/>
        <end position="287"/>
    </location>
</feature>
<feature type="transmembrane region" description="Helical" evidence="6">
    <location>
        <begin position="400"/>
        <end position="422"/>
    </location>
</feature>
<dbReference type="GO" id="GO:0005886">
    <property type="term" value="C:plasma membrane"/>
    <property type="evidence" value="ECO:0007669"/>
    <property type="project" value="UniProtKB-SubCell"/>
</dbReference>
<dbReference type="PANTHER" id="PTHR42770">
    <property type="entry name" value="AMINO ACID TRANSPORTER-RELATED"/>
    <property type="match status" value="1"/>
</dbReference>
<keyword evidence="4 6" id="KW-1133">Transmembrane helix</keyword>
<gene>
    <name evidence="7" type="ORF">B9Q02_09280</name>
</gene>